<dbReference type="AlphaFoldDB" id="A0A3M2SJL1"/>
<gene>
    <name evidence="9" type="ORF">CDV36_002610</name>
</gene>
<comment type="caution">
    <text evidence="9">The sequence shown here is derived from an EMBL/GenBank/DDBJ whole genome shotgun (WGS) entry which is preliminary data.</text>
</comment>
<name>A0A3M2SJL1_9HYPO</name>
<evidence type="ECO:0000313" key="9">
    <source>
        <dbReference type="EMBL" id="RMJ17756.1"/>
    </source>
</evidence>
<keyword evidence="4 7" id="KW-0472">Membrane</keyword>
<dbReference type="Proteomes" id="UP000277212">
    <property type="component" value="Unassembled WGS sequence"/>
</dbReference>
<evidence type="ECO:0000259" key="8">
    <source>
        <dbReference type="Pfam" id="PF20684"/>
    </source>
</evidence>
<accession>A0A3M2SJL1</accession>
<dbReference type="PANTHER" id="PTHR33048">
    <property type="entry name" value="PTH11-LIKE INTEGRAL MEMBRANE PROTEIN (AFU_ORTHOLOGUE AFUA_5G11245)"/>
    <property type="match status" value="1"/>
</dbReference>
<feature type="region of interest" description="Disordered" evidence="6">
    <location>
        <begin position="298"/>
        <end position="332"/>
    </location>
</feature>
<feature type="transmembrane region" description="Helical" evidence="7">
    <location>
        <begin position="168"/>
        <end position="193"/>
    </location>
</feature>
<dbReference type="EMBL" id="NKUJ01000028">
    <property type="protein sequence ID" value="RMJ17756.1"/>
    <property type="molecule type" value="Genomic_DNA"/>
</dbReference>
<evidence type="ECO:0000256" key="2">
    <source>
        <dbReference type="ARBA" id="ARBA00022692"/>
    </source>
</evidence>
<comment type="subcellular location">
    <subcellularLocation>
        <location evidence="1">Membrane</location>
        <topology evidence="1">Multi-pass membrane protein</topology>
    </subcellularLocation>
</comment>
<feature type="compositionally biased region" description="Polar residues" evidence="6">
    <location>
        <begin position="298"/>
        <end position="311"/>
    </location>
</feature>
<feature type="domain" description="Rhodopsin" evidence="8">
    <location>
        <begin position="22"/>
        <end position="262"/>
    </location>
</feature>
<dbReference type="InterPro" id="IPR052337">
    <property type="entry name" value="SAT4-like"/>
</dbReference>
<dbReference type="Pfam" id="PF20684">
    <property type="entry name" value="Fung_rhodopsin"/>
    <property type="match status" value="1"/>
</dbReference>
<evidence type="ECO:0000313" key="10">
    <source>
        <dbReference type="Proteomes" id="UP000277212"/>
    </source>
</evidence>
<reference evidence="9 10" key="1">
    <citation type="submission" date="2017-06" db="EMBL/GenBank/DDBJ databases">
        <title>Comparative genomic analysis of Ambrosia Fusariam Clade fungi.</title>
        <authorList>
            <person name="Stajich J.E."/>
            <person name="Carrillo J."/>
            <person name="Kijimoto T."/>
            <person name="Eskalen A."/>
            <person name="O'Donnell K."/>
            <person name="Kasson M."/>
        </authorList>
    </citation>
    <scope>NUCLEOTIDE SEQUENCE [LARGE SCALE GENOMIC DNA]</scope>
    <source>
        <strain evidence="9">UCR3666</strain>
    </source>
</reference>
<evidence type="ECO:0000256" key="4">
    <source>
        <dbReference type="ARBA" id="ARBA00023136"/>
    </source>
</evidence>
<dbReference type="OrthoDB" id="3903189at2759"/>
<dbReference type="InterPro" id="IPR049326">
    <property type="entry name" value="Rhodopsin_dom_fungi"/>
</dbReference>
<feature type="transmembrane region" description="Helical" evidence="7">
    <location>
        <begin position="41"/>
        <end position="60"/>
    </location>
</feature>
<evidence type="ECO:0000256" key="6">
    <source>
        <dbReference type="SAM" id="MobiDB-lite"/>
    </source>
</evidence>
<feature type="transmembrane region" description="Helical" evidence="7">
    <location>
        <begin position="90"/>
        <end position="113"/>
    </location>
</feature>
<protein>
    <recommendedName>
        <fullName evidence="8">Rhodopsin domain-containing protein</fullName>
    </recommendedName>
</protein>
<proteinExistence type="inferred from homology"/>
<keyword evidence="10" id="KW-1185">Reference proteome</keyword>
<dbReference type="GO" id="GO:0016020">
    <property type="term" value="C:membrane"/>
    <property type="evidence" value="ECO:0007669"/>
    <property type="project" value="UniProtKB-SubCell"/>
</dbReference>
<feature type="transmembrane region" description="Helical" evidence="7">
    <location>
        <begin position="125"/>
        <end position="148"/>
    </location>
</feature>
<comment type="similarity">
    <text evidence="5">Belongs to the SAT4 family.</text>
</comment>
<organism evidence="9 10">
    <name type="scientific">Fusarium kuroshium</name>
    <dbReference type="NCBI Taxonomy" id="2010991"/>
    <lineage>
        <taxon>Eukaryota</taxon>
        <taxon>Fungi</taxon>
        <taxon>Dikarya</taxon>
        <taxon>Ascomycota</taxon>
        <taxon>Pezizomycotina</taxon>
        <taxon>Sordariomycetes</taxon>
        <taxon>Hypocreomycetidae</taxon>
        <taxon>Hypocreales</taxon>
        <taxon>Nectriaceae</taxon>
        <taxon>Fusarium</taxon>
        <taxon>Fusarium solani species complex</taxon>
    </lineage>
</organism>
<sequence>MTRLAIETWIWYGVTWLVVIARLLSRRLVVGSVRKYQIDDYLMILAMACDAVLIACINIVSHTSSNLIDPTQAVNLTPDEIDKRRLGSKLILVVEQLQCIVTWLVKCCLLLMYNRLTTNLTYNRAVKAVGVYVIVGFVVMEILYFGVWCRPFNQYWAVPTDNVQCSTATHHLITNATLNISSDIMIIILPMPLFLKSNASAKIKVALCCIYTVGVFTIVSAVLNKYYSFTDPFGADWTAWYIRESSTALIAANLPLTWPLVRQVMHISTSNQSSYYTPRASRAFDHFDLSVPTITTNGNSSLPTLGPSNSEIPLRERVGTGVEGTSGDRARK</sequence>
<feature type="transmembrane region" description="Helical" evidence="7">
    <location>
        <begin position="205"/>
        <end position="223"/>
    </location>
</feature>
<evidence type="ECO:0000256" key="5">
    <source>
        <dbReference type="ARBA" id="ARBA00038359"/>
    </source>
</evidence>
<feature type="transmembrane region" description="Helical" evidence="7">
    <location>
        <begin position="6"/>
        <end position="25"/>
    </location>
</feature>
<keyword evidence="2 7" id="KW-0812">Transmembrane</keyword>
<evidence type="ECO:0000256" key="7">
    <source>
        <dbReference type="SAM" id="Phobius"/>
    </source>
</evidence>
<evidence type="ECO:0000256" key="3">
    <source>
        <dbReference type="ARBA" id="ARBA00022989"/>
    </source>
</evidence>
<keyword evidence="3 7" id="KW-1133">Transmembrane helix</keyword>
<dbReference type="PANTHER" id="PTHR33048:SF149">
    <property type="entry name" value="UBID FAMILY DECARBOXYLASE"/>
    <property type="match status" value="1"/>
</dbReference>
<dbReference type="STRING" id="2010991.A0A3M2SJL1"/>
<evidence type="ECO:0000256" key="1">
    <source>
        <dbReference type="ARBA" id="ARBA00004141"/>
    </source>
</evidence>